<reference evidence="3 4" key="1">
    <citation type="submission" date="2016-11" db="EMBL/GenBank/DDBJ databases">
        <authorList>
            <person name="Jaros S."/>
            <person name="Januszkiewicz K."/>
            <person name="Wedrychowicz H."/>
        </authorList>
    </citation>
    <scope>NUCLEOTIDE SEQUENCE [LARGE SCALE GENOMIC DNA]</scope>
    <source>
        <strain evidence="3 4">DSM 26910</strain>
    </source>
</reference>
<protein>
    <submittedName>
        <fullName evidence="3">Oxidoreductase family, NAD-binding Rossmann fold</fullName>
    </submittedName>
</protein>
<dbReference type="STRING" id="1484053.SAMN05444274_102551"/>
<evidence type="ECO:0000313" key="4">
    <source>
        <dbReference type="Proteomes" id="UP000184164"/>
    </source>
</evidence>
<dbReference type="InterPro" id="IPR036291">
    <property type="entry name" value="NAD(P)-bd_dom_sf"/>
</dbReference>
<organism evidence="3 4">
    <name type="scientific">Mariniphaga anaerophila</name>
    <dbReference type="NCBI Taxonomy" id="1484053"/>
    <lineage>
        <taxon>Bacteria</taxon>
        <taxon>Pseudomonadati</taxon>
        <taxon>Bacteroidota</taxon>
        <taxon>Bacteroidia</taxon>
        <taxon>Marinilabiliales</taxon>
        <taxon>Prolixibacteraceae</taxon>
        <taxon>Mariniphaga</taxon>
    </lineage>
</organism>
<dbReference type="EMBL" id="FQUM01000002">
    <property type="protein sequence ID" value="SHE84370.1"/>
    <property type="molecule type" value="Genomic_DNA"/>
</dbReference>
<dbReference type="PANTHER" id="PTHR43818:SF10">
    <property type="entry name" value="NADH-DEPENDENT DEHYDROGENASE-RELATED"/>
    <property type="match status" value="1"/>
</dbReference>
<dbReference type="GO" id="GO:0000166">
    <property type="term" value="F:nucleotide binding"/>
    <property type="evidence" value="ECO:0007669"/>
    <property type="project" value="InterPro"/>
</dbReference>
<evidence type="ECO:0000313" key="3">
    <source>
        <dbReference type="EMBL" id="SHE84370.1"/>
    </source>
</evidence>
<gene>
    <name evidence="3" type="ORF">SAMN05444274_102551</name>
</gene>
<proteinExistence type="predicted"/>
<name>A0A1M4WT45_9BACT</name>
<dbReference type="Proteomes" id="UP000184164">
    <property type="component" value="Unassembled WGS sequence"/>
</dbReference>
<dbReference type="Gene3D" id="3.30.360.10">
    <property type="entry name" value="Dihydrodipicolinate Reductase, domain 2"/>
    <property type="match status" value="1"/>
</dbReference>
<dbReference type="Pfam" id="PF19051">
    <property type="entry name" value="GFO_IDH_MocA_C2"/>
    <property type="match status" value="1"/>
</dbReference>
<dbReference type="PROSITE" id="PS51318">
    <property type="entry name" value="TAT"/>
    <property type="match status" value="1"/>
</dbReference>
<keyword evidence="4" id="KW-1185">Reference proteome</keyword>
<dbReference type="RefSeq" id="WP_072999792.1">
    <property type="nucleotide sequence ID" value="NZ_FQUM01000002.1"/>
</dbReference>
<dbReference type="Pfam" id="PF01408">
    <property type="entry name" value="GFO_IDH_MocA"/>
    <property type="match status" value="1"/>
</dbReference>
<feature type="domain" description="Gfo/Idh/MocA-like oxidoreductase N-terminal" evidence="1">
    <location>
        <begin position="50"/>
        <end position="173"/>
    </location>
</feature>
<dbReference type="InterPro" id="IPR043906">
    <property type="entry name" value="Gfo/Idh/MocA_OxRdtase_bact_C"/>
</dbReference>
<evidence type="ECO:0000259" key="2">
    <source>
        <dbReference type="Pfam" id="PF19051"/>
    </source>
</evidence>
<dbReference type="SUPFAM" id="SSF51735">
    <property type="entry name" value="NAD(P)-binding Rossmann-fold domains"/>
    <property type="match status" value="1"/>
</dbReference>
<feature type="domain" description="Gfo/Idh/MocA-like oxidoreductase bacterial type C-terminal" evidence="2">
    <location>
        <begin position="222"/>
        <end position="272"/>
    </location>
</feature>
<dbReference type="InterPro" id="IPR006311">
    <property type="entry name" value="TAT_signal"/>
</dbReference>
<accession>A0A1M4WT45</accession>
<dbReference type="AlphaFoldDB" id="A0A1M4WT45"/>
<evidence type="ECO:0000259" key="1">
    <source>
        <dbReference type="Pfam" id="PF01408"/>
    </source>
</evidence>
<dbReference type="Gene3D" id="3.40.50.720">
    <property type="entry name" value="NAD(P)-binding Rossmann-like Domain"/>
    <property type="match status" value="1"/>
</dbReference>
<dbReference type="OrthoDB" id="9795543at2"/>
<dbReference type="PANTHER" id="PTHR43818">
    <property type="entry name" value="BCDNA.GH03377"/>
    <property type="match status" value="1"/>
</dbReference>
<dbReference type="SUPFAM" id="SSF55347">
    <property type="entry name" value="Glyceraldehyde-3-phosphate dehydrogenase-like, C-terminal domain"/>
    <property type="match status" value="1"/>
</dbReference>
<sequence length="506" mass="57330">MDEQKQIPRRDFIKSTAVVASTVAVSGLLAESCAAPVAEQEKKQWPEGKLNIAVIGVGMGHSNMKNCMDENIVALCDVDLDRLKIRIDSFKEEYPDKTVPYQYQDHKKMFEEIGDQIDAVIIATPDHTHANITLDAMKLGKHVYCQKPLTHSVYESRILTQAAEKYNVATQMGNQGASGDDTSWVCESIWNGDIGEITEVHAWTNRPIWPQCLNRPEDTPAKPKGLDWDLWIGPAPVRPYSPMYHPWSWRGWFDFGTGALGDMACHILDVVMRSLRLKYPTGIQASSSKWTLESPPESEKITYYFPEREKYRNVEMPEVKVTWYDGGLMPERPFELEDGETMGDRDGGVLFVGTKGKIVCGCYAKNAKRLPTKEFKDYSPTINERLVEGGISGHEKDWIRACKEDPATRVKPKSHFGFAGPFNEVVVMGTVAARLSGLQRILKWDGENMQFTNIEPGEQVQVPKSVKLDTDRPSPRYKSEYEVIDAYEYAKSLIKRKPREGWELKL</sequence>
<dbReference type="InterPro" id="IPR000683">
    <property type="entry name" value="Gfo/Idh/MocA-like_OxRdtase_N"/>
</dbReference>
<dbReference type="InterPro" id="IPR050463">
    <property type="entry name" value="Gfo/Idh/MocA_oxidrdct_glycsds"/>
</dbReference>